<reference evidence="3" key="1">
    <citation type="journal article" date="2019" name="Int. J. Syst. Evol. Microbiol.">
        <title>The Global Catalogue of Microorganisms (GCM) 10K type strain sequencing project: providing services to taxonomists for standard genome sequencing and annotation.</title>
        <authorList>
            <consortium name="The Broad Institute Genomics Platform"/>
            <consortium name="The Broad Institute Genome Sequencing Center for Infectious Disease"/>
            <person name="Wu L."/>
            <person name="Ma J."/>
        </authorList>
    </citation>
    <scope>NUCLEOTIDE SEQUENCE [LARGE SCALE GENOMIC DNA]</scope>
    <source>
        <strain evidence="3">CCM 7480</strain>
    </source>
</reference>
<sequence length="297" mass="32149">MDQAIAKGESAVQDAIVAALAEYCYAERLRFRHTLPYSNQQGFKPGRVCADMAAVLSNNTLLILEVKAAATSAEKTVLGAFKKVEHQWKSYRFFEKELKVPVHYAFNTVETLAHATPAPFSPFMCVQTLSEIGLAKPSAVSSDGKVAEVACNLFQYIRSDKLRGSEDAAIALLGFLTAPLSNSTLVLAFAPDSGITALSAAQLGVLQRQMLETPQQIDANAFPAIAAYIQSFAVESSSTSKDEDEAKNTKKKGDELLEEFSLFVKEHFRGPRGSSKQPEAKQQPAKTIGAAKPGSKR</sequence>
<protein>
    <submittedName>
        <fullName evidence="2">Uncharacterized protein</fullName>
    </submittedName>
</protein>
<evidence type="ECO:0000256" key="1">
    <source>
        <dbReference type="SAM" id="MobiDB-lite"/>
    </source>
</evidence>
<evidence type="ECO:0000313" key="3">
    <source>
        <dbReference type="Proteomes" id="UP001595665"/>
    </source>
</evidence>
<accession>A0ABV7PJ71</accession>
<dbReference type="Proteomes" id="UP001595665">
    <property type="component" value="Unassembled WGS sequence"/>
</dbReference>
<proteinExistence type="predicted"/>
<organism evidence="2 3">
    <name type="scientific">Massilia haematophila</name>
    <dbReference type="NCBI Taxonomy" id="457923"/>
    <lineage>
        <taxon>Bacteria</taxon>
        <taxon>Pseudomonadati</taxon>
        <taxon>Pseudomonadota</taxon>
        <taxon>Betaproteobacteria</taxon>
        <taxon>Burkholderiales</taxon>
        <taxon>Oxalobacteraceae</taxon>
        <taxon>Telluria group</taxon>
        <taxon>Massilia</taxon>
    </lineage>
</organism>
<evidence type="ECO:0000313" key="2">
    <source>
        <dbReference type="EMBL" id="MFC3458592.1"/>
    </source>
</evidence>
<comment type="caution">
    <text evidence="2">The sequence shown here is derived from an EMBL/GenBank/DDBJ whole genome shotgun (WGS) entry which is preliminary data.</text>
</comment>
<dbReference type="RefSeq" id="WP_379735045.1">
    <property type="nucleotide sequence ID" value="NZ_JBHRVV010000001.1"/>
</dbReference>
<gene>
    <name evidence="2" type="ORF">ACFOPH_10090</name>
</gene>
<keyword evidence="3" id="KW-1185">Reference proteome</keyword>
<name>A0ABV7PJ71_9BURK</name>
<feature type="region of interest" description="Disordered" evidence="1">
    <location>
        <begin position="268"/>
        <end position="297"/>
    </location>
</feature>
<dbReference type="EMBL" id="JBHRVV010000001">
    <property type="protein sequence ID" value="MFC3458592.1"/>
    <property type="molecule type" value="Genomic_DNA"/>
</dbReference>